<evidence type="ECO:0000313" key="4">
    <source>
        <dbReference type="Proteomes" id="UP000244073"/>
    </source>
</evidence>
<dbReference type="EMBL" id="MSFN02000002">
    <property type="protein sequence ID" value="PTU22518.1"/>
    <property type="molecule type" value="Genomic_DNA"/>
</dbReference>
<dbReference type="RefSeq" id="XP_040753910.1">
    <property type="nucleotide sequence ID" value="XM_040895816.1"/>
</dbReference>
<accession>A0A2T5M1W9</accession>
<comment type="caution">
    <text evidence="3">The sequence shown here is derived from an EMBL/GenBank/DDBJ whole genome shotgun (WGS) entry which is preliminary data.</text>
</comment>
<dbReference type="OrthoDB" id="4507994at2759"/>
<dbReference type="VEuPathDB" id="FungiDB:P175DRAFT_0490975"/>
<dbReference type="Proteomes" id="UP000244073">
    <property type="component" value="Unassembled WGS sequence"/>
</dbReference>
<evidence type="ECO:0000256" key="2">
    <source>
        <dbReference type="SAM" id="SignalP"/>
    </source>
</evidence>
<reference evidence="3 4" key="1">
    <citation type="journal article" date="2018" name="Proc. Natl. Acad. Sci. U.S.A.">
        <title>Linking secondary metabolites to gene clusters through genome sequencing of six diverse Aspergillus species.</title>
        <authorList>
            <person name="Kaerboelling I."/>
            <person name="Vesth T.C."/>
            <person name="Frisvad J.C."/>
            <person name="Nybo J.L."/>
            <person name="Theobald S."/>
            <person name="Kuo A."/>
            <person name="Bowyer P."/>
            <person name="Matsuda Y."/>
            <person name="Mondo S."/>
            <person name="Lyhne E.K."/>
            <person name="Kogle M.E."/>
            <person name="Clum A."/>
            <person name="Lipzen A."/>
            <person name="Salamov A."/>
            <person name="Ngan C.Y."/>
            <person name="Daum C."/>
            <person name="Chiniquy J."/>
            <person name="Barry K."/>
            <person name="LaButti K."/>
            <person name="Haridas S."/>
            <person name="Simmons B.A."/>
            <person name="Magnuson J.K."/>
            <person name="Mortensen U.H."/>
            <person name="Larsen T.O."/>
            <person name="Grigoriev I.V."/>
            <person name="Baker S.E."/>
            <person name="Andersen M.R."/>
        </authorList>
    </citation>
    <scope>NUCLEOTIDE SEQUENCE [LARGE SCALE GENOMIC DNA]</scope>
    <source>
        <strain evidence="3 4">IBT 24754</strain>
    </source>
</reference>
<feature type="region of interest" description="Disordered" evidence="1">
    <location>
        <begin position="67"/>
        <end position="110"/>
    </location>
</feature>
<evidence type="ECO:0000256" key="1">
    <source>
        <dbReference type="SAM" id="MobiDB-lite"/>
    </source>
</evidence>
<feature type="chain" id="PRO_5015725553" evidence="2">
    <location>
        <begin position="28"/>
        <end position="140"/>
    </location>
</feature>
<evidence type="ECO:0000313" key="3">
    <source>
        <dbReference type="EMBL" id="PTU22518.1"/>
    </source>
</evidence>
<gene>
    <name evidence="3" type="ORF">P175DRAFT_0490975</name>
</gene>
<feature type="compositionally biased region" description="Polar residues" evidence="1">
    <location>
        <begin position="73"/>
        <end position="98"/>
    </location>
</feature>
<sequence length="140" mass="15231">MLPSSTWTNLLLLLSTSVFIFISLSTSLPTPATNLRSRSPDPRMIPSHTDLLSTLLANTSLEKLDEYNHLGSHGSNTNSNNVHGAIDDSNSNNSTVTAKDNAVESGKDPVDDPVGFMNSLFESLRKNFREVLDDGDEVLL</sequence>
<dbReference type="AlphaFoldDB" id="A0A2T5M1W9"/>
<keyword evidence="2" id="KW-0732">Signal</keyword>
<proteinExistence type="predicted"/>
<dbReference type="GeneID" id="63812698"/>
<name>A0A2T5M1W9_9EURO</name>
<feature type="signal peptide" evidence="2">
    <location>
        <begin position="1"/>
        <end position="27"/>
    </location>
</feature>
<organism evidence="3 4">
    <name type="scientific">Aspergillus ochraceoroseus IBT 24754</name>
    <dbReference type="NCBI Taxonomy" id="1392256"/>
    <lineage>
        <taxon>Eukaryota</taxon>
        <taxon>Fungi</taxon>
        <taxon>Dikarya</taxon>
        <taxon>Ascomycota</taxon>
        <taxon>Pezizomycotina</taxon>
        <taxon>Eurotiomycetes</taxon>
        <taxon>Eurotiomycetidae</taxon>
        <taxon>Eurotiales</taxon>
        <taxon>Aspergillaceae</taxon>
        <taxon>Aspergillus</taxon>
        <taxon>Aspergillus subgen. Nidulantes</taxon>
    </lineage>
</organism>
<protein>
    <submittedName>
        <fullName evidence="3">Uncharacterized protein</fullName>
    </submittedName>
</protein>
<feature type="compositionally biased region" description="Basic and acidic residues" evidence="1">
    <location>
        <begin position="101"/>
        <end position="110"/>
    </location>
</feature>